<dbReference type="WBParaSite" id="ACOC_0000467001-mRNA-1">
    <property type="protein sequence ID" value="ACOC_0000467001-mRNA-1"/>
    <property type="gene ID" value="ACOC_0000467001"/>
</dbReference>
<dbReference type="OMA" id="MVAIGNY"/>
<evidence type="ECO:0000313" key="2">
    <source>
        <dbReference type="Proteomes" id="UP000267027"/>
    </source>
</evidence>
<evidence type="ECO:0000313" key="1">
    <source>
        <dbReference type="EMBL" id="VDM56256.1"/>
    </source>
</evidence>
<evidence type="ECO:0000313" key="3">
    <source>
        <dbReference type="WBParaSite" id="ACOC_0000467001-mRNA-1"/>
    </source>
</evidence>
<proteinExistence type="predicted"/>
<dbReference type="AlphaFoldDB" id="A0A0R3PJL8"/>
<reference evidence="3" key="1">
    <citation type="submission" date="2017-02" db="UniProtKB">
        <authorList>
            <consortium name="WormBaseParasite"/>
        </authorList>
    </citation>
    <scope>IDENTIFICATION</scope>
</reference>
<sequence>MVAIGNYSARTLASDSSIEDLLMQARRIRYDIISLAETRLPHPFNAVYDTEEEVFIGTHDSRGVGGVGVPVNTSLSMNID</sequence>
<name>A0A0R3PJL8_ANGCS</name>
<dbReference type="Proteomes" id="UP000267027">
    <property type="component" value="Unassembled WGS sequence"/>
</dbReference>
<accession>A0A0R3PJL8</accession>
<organism evidence="3">
    <name type="scientific">Angiostrongylus costaricensis</name>
    <name type="common">Nematode worm</name>
    <dbReference type="NCBI Taxonomy" id="334426"/>
    <lineage>
        <taxon>Eukaryota</taxon>
        <taxon>Metazoa</taxon>
        <taxon>Ecdysozoa</taxon>
        <taxon>Nematoda</taxon>
        <taxon>Chromadorea</taxon>
        <taxon>Rhabditida</taxon>
        <taxon>Rhabditina</taxon>
        <taxon>Rhabditomorpha</taxon>
        <taxon>Strongyloidea</taxon>
        <taxon>Metastrongylidae</taxon>
        <taxon>Angiostrongylus</taxon>
    </lineage>
</organism>
<reference evidence="1 2" key="2">
    <citation type="submission" date="2018-11" db="EMBL/GenBank/DDBJ databases">
        <authorList>
            <consortium name="Pathogen Informatics"/>
        </authorList>
    </citation>
    <scope>NUCLEOTIDE SEQUENCE [LARGE SCALE GENOMIC DNA]</scope>
    <source>
        <strain evidence="1 2">Costa Rica</strain>
    </source>
</reference>
<dbReference type="EMBL" id="UYYA01003824">
    <property type="protein sequence ID" value="VDM56256.1"/>
    <property type="molecule type" value="Genomic_DNA"/>
</dbReference>
<gene>
    <name evidence="1" type="ORF">ACOC_LOCUS4671</name>
</gene>
<keyword evidence="2" id="KW-1185">Reference proteome</keyword>
<protein>
    <submittedName>
        <fullName evidence="3">Oxidored_FMN domain-containing protein</fullName>
    </submittedName>
</protein>